<evidence type="ECO:0000313" key="3">
    <source>
        <dbReference type="EMBL" id="KAJ2669998.1"/>
    </source>
</evidence>
<feature type="compositionally biased region" description="Polar residues" evidence="2">
    <location>
        <begin position="46"/>
        <end position="56"/>
    </location>
</feature>
<feature type="compositionally biased region" description="Basic and acidic residues" evidence="2">
    <location>
        <begin position="1"/>
        <end position="12"/>
    </location>
</feature>
<feature type="coiled-coil region" evidence="1">
    <location>
        <begin position="163"/>
        <end position="255"/>
    </location>
</feature>
<sequence length="261" mass="28777">MTENHNALHSDVMRQNQRVKSTDTVHEQKIDTGLPNKRKVILSEQPPNLSNQQTTGAHGAAGTEKASKKVAKVDIPISLDIHPFSTHGEFASPQSAMDKMLSAKANSTTASDSEHANNSHSARFDGAATPDYLKSPTAGANGNIAAQTPMAGKEDIAVWRTRAKKAETELLTLKHQLLETKAELKAAEDRLREKDSIIKDQGMRIDELIESRVPLDDMDDIVAENNRLQLELKENEALLADCQKLLEEYAADEDDQQIQLH</sequence>
<feature type="compositionally biased region" description="Basic and acidic residues" evidence="2">
    <location>
        <begin position="20"/>
        <end position="30"/>
    </location>
</feature>
<proteinExistence type="predicted"/>
<dbReference type="EMBL" id="JANBTW010000135">
    <property type="protein sequence ID" value="KAJ2669998.1"/>
    <property type="molecule type" value="Genomic_DNA"/>
</dbReference>
<evidence type="ECO:0000256" key="1">
    <source>
        <dbReference type="SAM" id="Coils"/>
    </source>
</evidence>
<feature type="region of interest" description="Disordered" evidence="2">
    <location>
        <begin position="106"/>
        <end position="128"/>
    </location>
</feature>
<evidence type="ECO:0000256" key="2">
    <source>
        <dbReference type="SAM" id="MobiDB-lite"/>
    </source>
</evidence>
<name>A0A9W8KU65_9FUNG</name>
<keyword evidence="1" id="KW-0175">Coiled coil</keyword>
<accession>A0A9W8KU65</accession>
<protein>
    <submittedName>
        <fullName evidence="3">Uncharacterized protein</fullName>
    </submittedName>
</protein>
<feature type="region of interest" description="Disordered" evidence="2">
    <location>
        <begin position="1"/>
        <end position="35"/>
    </location>
</feature>
<dbReference type="AlphaFoldDB" id="A0A9W8KU65"/>
<evidence type="ECO:0000313" key="4">
    <source>
        <dbReference type="Proteomes" id="UP001151518"/>
    </source>
</evidence>
<dbReference type="OrthoDB" id="5598395at2759"/>
<reference evidence="3" key="1">
    <citation type="submission" date="2022-07" db="EMBL/GenBank/DDBJ databases">
        <title>Phylogenomic reconstructions and comparative analyses of Kickxellomycotina fungi.</title>
        <authorList>
            <person name="Reynolds N.K."/>
            <person name="Stajich J.E."/>
            <person name="Barry K."/>
            <person name="Grigoriev I.V."/>
            <person name="Crous P."/>
            <person name="Smith M.E."/>
        </authorList>
    </citation>
    <scope>NUCLEOTIDE SEQUENCE</scope>
    <source>
        <strain evidence="3">NRRL 3115</strain>
    </source>
</reference>
<gene>
    <name evidence="3" type="ORF">GGI25_005971</name>
</gene>
<comment type="caution">
    <text evidence="3">The sequence shown here is derived from an EMBL/GenBank/DDBJ whole genome shotgun (WGS) entry which is preliminary data.</text>
</comment>
<feature type="region of interest" description="Disordered" evidence="2">
    <location>
        <begin position="46"/>
        <end position="65"/>
    </location>
</feature>
<organism evidence="3 4">
    <name type="scientific">Coemansia spiralis</name>
    <dbReference type="NCBI Taxonomy" id="417178"/>
    <lineage>
        <taxon>Eukaryota</taxon>
        <taxon>Fungi</taxon>
        <taxon>Fungi incertae sedis</taxon>
        <taxon>Zoopagomycota</taxon>
        <taxon>Kickxellomycotina</taxon>
        <taxon>Kickxellomycetes</taxon>
        <taxon>Kickxellales</taxon>
        <taxon>Kickxellaceae</taxon>
        <taxon>Coemansia</taxon>
    </lineage>
</organism>
<dbReference type="Proteomes" id="UP001151518">
    <property type="component" value="Unassembled WGS sequence"/>
</dbReference>